<dbReference type="RefSeq" id="WP_117156885.1">
    <property type="nucleotide sequence ID" value="NZ_BMLG01000003.1"/>
</dbReference>
<feature type="transmembrane region" description="Helical" evidence="2">
    <location>
        <begin position="72"/>
        <end position="94"/>
    </location>
</feature>
<dbReference type="SUPFAM" id="SSF110997">
    <property type="entry name" value="Sporulation related repeat"/>
    <property type="match status" value="1"/>
</dbReference>
<feature type="compositionally biased region" description="Polar residues" evidence="1">
    <location>
        <begin position="14"/>
        <end position="25"/>
    </location>
</feature>
<feature type="compositionally biased region" description="Low complexity" evidence="1">
    <location>
        <begin position="111"/>
        <end position="129"/>
    </location>
</feature>
<evidence type="ECO:0000259" key="3">
    <source>
        <dbReference type="PROSITE" id="PS51724"/>
    </source>
</evidence>
<dbReference type="OrthoDB" id="2969309at2"/>
<dbReference type="PROSITE" id="PS51724">
    <property type="entry name" value="SPOR"/>
    <property type="match status" value="1"/>
</dbReference>
<reference evidence="4" key="2">
    <citation type="submission" date="2020-09" db="EMBL/GenBank/DDBJ databases">
        <authorList>
            <person name="Sun Q."/>
            <person name="Zhou Y."/>
        </authorList>
    </citation>
    <scope>NUCLEOTIDE SEQUENCE</scope>
    <source>
        <strain evidence="4">CGMCC 1.6333</strain>
    </source>
</reference>
<name>A0A917TLU7_9BACI</name>
<evidence type="ECO:0000256" key="1">
    <source>
        <dbReference type="SAM" id="MobiDB-lite"/>
    </source>
</evidence>
<dbReference type="AlphaFoldDB" id="A0A917TLU7"/>
<organism evidence="4 5">
    <name type="scientific">Paraliobacillus quinghaiensis</name>
    <dbReference type="NCBI Taxonomy" id="470815"/>
    <lineage>
        <taxon>Bacteria</taxon>
        <taxon>Bacillati</taxon>
        <taxon>Bacillota</taxon>
        <taxon>Bacilli</taxon>
        <taxon>Bacillales</taxon>
        <taxon>Bacillaceae</taxon>
        <taxon>Paraliobacillus</taxon>
    </lineage>
</organism>
<evidence type="ECO:0000313" key="5">
    <source>
        <dbReference type="Proteomes" id="UP000618460"/>
    </source>
</evidence>
<dbReference type="InterPro" id="IPR036680">
    <property type="entry name" value="SPOR-like_sf"/>
</dbReference>
<feature type="region of interest" description="Disordered" evidence="1">
    <location>
        <begin position="1"/>
        <end position="25"/>
    </location>
</feature>
<dbReference type="InterPro" id="IPR007730">
    <property type="entry name" value="SPOR-like_dom"/>
</dbReference>
<reference evidence="4" key="1">
    <citation type="journal article" date="2014" name="Int. J. Syst. Evol. Microbiol.">
        <title>Complete genome sequence of Corynebacterium casei LMG S-19264T (=DSM 44701T), isolated from a smear-ripened cheese.</title>
        <authorList>
            <consortium name="US DOE Joint Genome Institute (JGI-PGF)"/>
            <person name="Walter F."/>
            <person name="Albersmeier A."/>
            <person name="Kalinowski J."/>
            <person name="Ruckert C."/>
        </authorList>
    </citation>
    <scope>NUCLEOTIDE SEQUENCE</scope>
    <source>
        <strain evidence="4">CGMCC 1.6333</strain>
    </source>
</reference>
<dbReference type="GO" id="GO:0042834">
    <property type="term" value="F:peptidoglycan binding"/>
    <property type="evidence" value="ECO:0007669"/>
    <property type="project" value="InterPro"/>
</dbReference>
<gene>
    <name evidence="4" type="ORF">GCM10011351_11430</name>
</gene>
<proteinExistence type="predicted"/>
<keyword evidence="2" id="KW-0472">Membrane</keyword>
<dbReference type="EMBL" id="BMLG01000003">
    <property type="protein sequence ID" value="GGM27318.1"/>
    <property type="molecule type" value="Genomic_DNA"/>
</dbReference>
<keyword evidence="2" id="KW-1133">Transmembrane helix</keyword>
<evidence type="ECO:0000313" key="4">
    <source>
        <dbReference type="EMBL" id="GGM27318.1"/>
    </source>
</evidence>
<feature type="region of interest" description="Disordered" evidence="1">
    <location>
        <begin position="108"/>
        <end position="129"/>
    </location>
</feature>
<feature type="domain" description="SPOR" evidence="3">
    <location>
        <begin position="138"/>
        <end position="215"/>
    </location>
</feature>
<accession>A0A917TLU7</accession>
<protein>
    <recommendedName>
        <fullName evidence="3">SPOR domain-containing protein</fullName>
    </recommendedName>
</protein>
<evidence type="ECO:0000256" key="2">
    <source>
        <dbReference type="SAM" id="Phobius"/>
    </source>
</evidence>
<dbReference type="Gene3D" id="3.30.70.1070">
    <property type="entry name" value="Sporulation related repeat"/>
    <property type="match status" value="1"/>
</dbReference>
<keyword evidence="5" id="KW-1185">Reference proteome</keyword>
<comment type="caution">
    <text evidence="4">The sequence shown here is derived from an EMBL/GenBank/DDBJ whole genome shotgun (WGS) entry which is preliminary data.</text>
</comment>
<keyword evidence="2" id="KW-0812">Transmembrane</keyword>
<dbReference type="Proteomes" id="UP000618460">
    <property type="component" value="Unassembled WGS sequence"/>
</dbReference>
<sequence>MTHKNKITVKINGDKSTGMNEDSFPNRSAWFEQAASLEDDEREEIDLLEKDQSTDYSMPQKRKKSKINSSNLKLFALTACCAIIIAVGFGFIMLKMFVEIDNQNALPSNATTTSQTTDSTESTTTPVVTDSQETDLAIPALQAFVLQLGVFSDQLKAEEWQEKVKNSGQESMIWEIDGEFRLFAGVSSTKKEAKFQAQLLQESGQDIYVREWKTSEKTIEVNAEVAEWLQSFSPLWVETTAGNLNDQEWEEWLNTAPEGLSDPLLALKGKTKTMYDLLVTQAKQDQLIQVRLLEMWYLYQNL</sequence>